<gene>
    <name evidence="2" type="ORF">B2J69_14045</name>
</gene>
<evidence type="ECO:0008006" key="4">
    <source>
        <dbReference type="Google" id="ProtNLM"/>
    </source>
</evidence>
<reference evidence="2 3" key="1">
    <citation type="submission" date="2017-02" db="EMBL/GenBank/DDBJ databases">
        <title>Whole genome shotgun sequence of Pantoea agglomerans strain AS1 isolated from a cycad, Zamia floridana in Central Florida, USA.</title>
        <authorList>
            <person name="Lata P."/>
            <person name="Govindarajan S."/>
            <person name="Qi F."/>
            <person name="Li J.-L."/>
            <person name="Maurya S.K."/>
            <person name="Sahoo M.K."/>
        </authorList>
    </citation>
    <scope>NUCLEOTIDE SEQUENCE [LARGE SCALE GENOMIC DNA]</scope>
    <source>
        <strain evidence="2 3">AS1</strain>
    </source>
</reference>
<keyword evidence="1" id="KW-0812">Transmembrane</keyword>
<dbReference type="Proteomes" id="UP000192769">
    <property type="component" value="Unassembled WGS sequence"/>
</dbReference>
<name>A0A1V9DET2_9GAMM</name>
<keyword evidence="1" id="KW-1133">Transmembrane helix</keyword>
<organism evidence="2 3">
    <name type="scientific">Pantoea latae</name>
    <dbReference type="NCBI Taxonomy" id="1964541"/>
    <lineage>
        <taxon>Bacteria</taxon>
        <taxon>Pseudomonadati</taxon>
        <taxon>Pseudomonadota</taxon>
        <taxon>Gammaproteobacteria</taxon>
        <taxon>Enterobacterales</taxon>
        <taxon>Erwiniaceae</taxon>
        <taxon>Pantoea</taxon>
    </lineage>
</organism>
<accession>A0A1V9DET2</accession>
<proteinExistence type="predicted"/>
<protein>
    <recommendedName>
        <fullName evidence="4">Phage tail protein</fullName>
    </recommendedName>
</protein>
<dbReference type="RefSeq" id="WP_081140185.1">
    <property type="nucleotide sequence ID" value="NZ_MWUE01000022.1"/>
</dbReference>
<dbReference type="EMBL" id="MWUE01000022">
    <property type="protein sequence ID" value="OQP32390.1"/>
    <property type="molecule type" value="Genomic_DNA"/>
</dbReference>
<evidence type="ECO:0000256" key="1">
    <source>
        <dbReference type="SAM" id="Phobius"/>
    </source>
</evidence>
<evidence type="ECO:0000313" key="2">
    <source>
        <dbReference type="EMBL" id="OQP32390.1"/>
    </source>
</evidence>
<dbReference type="InterPro" id="IPR010654">
    <property type="entry name" value="Phage_lambda_tail_I"/>
</dbReference>
<sequence length="217" mass="23066">MSSPEYSSERARPVRVCLYGNLGRSGRRIDLHVRTAAEALHALVMQSGEFRRQFSEGLYQVRIAGSDLDTGNLHARLHEKLPSGAVVHLVPRLQGASRRGLLQLFAGAALIAASFIPGLNAFAWTVGATTLSLSGAAFSLGASLMLGGAAQLLAPRPAGADTRDNKSTWFSGTENMMAQGAPVPVLYGEMRVGSRVISQEISTRDMSGEGKVIIIGY</sequence>
<keyword evidence="3" id="KW-1185">Reference proteome</keyword>
<feature type="transmembrane region" description="Helical" evidence="1">
    <location>
        <begin position="101"/>
        <end position="124"/>
    </location>
</feature>
<dbReference type="OrthoDB" id="5617695at2"/>
<dbReference type="AlphaFoldDB" id="A0A1V9DET2"/>
<evidence type="ECO:0000313" key="3">
    <source>
        <dbReference type="Proteomes" id="UP000192769"/>
    </source>
</evidence>
<dbReference type="Pfam" id="PF06805">
    <property type="entry name" value="Lambda_tail_I"/>
    <property type="match status" value="1"/>
</dbReference>
<keyword evidence="1" id="KW-0472">Membrane</keyword>
<comment type="caution">
    <text evidence="2">The sequence shown here is derived from an EMBL/GenBank/DDBJ whole genome shotgun (WGS) entry which is preliminary data.</text>
</comment>
<feature type="transmembrane region" description="Helical" evidence="1">
    <location>
        <begin position="136"/>
        <end position="154"/>
    </location>
</feature>